<evidence type="ECO:0000313" key="3">
    <source>
        <dbReference type="Proteomes" id="UP000199600"/>
    </source>
</evidence>
<evidence type="ECO:0000313" key="2">
    <source>
        <dbReference type="EMBL" id="SBT04593.1"/>
    </source>
</evidence>
<dbReference type="SUPFAM" id="SSF48403">
    <property type="entry name" value="Ankyrin repeat"/>
    <property type="match status" value="1"/>
</dbReference>
<organism evidence="2 3">
    <name type="scientific">Candidatus Propionivibrio aalborgensis</name>
    <dbReference type="NCBI Taxonomy" id="1860101"/>
    <lineage>
        <taxon>Bacteria</taxon>
        <taxon>Pseudomonadati</taxon>
        <taxon>Pseudomonadota</taxon>
        <taxon>Betaproteobacteria</taxon>
        <taxon>Rhodocyclales</taxon>
        <taxon>Rhodocyclaceae</taxon>
        <taxon>Propionivibrio</taxon>
    </lineage>
</organism>
<dbReference type="InterPro" id="IPR036770">
    <property type="entry name" value="Ankyrin_rpt-contain_sf"/>
</dbReference>
<proteinExistence type="predicted"/>
<feature type="region of interest" description="Disordered" evidence="1">
    <location>
        <begin position="135"/>
        <end position="160"/>
    </location>
</feature>
<name>A0A1A8XKW9_9RHOO</name>
<gene>
    <name evidence="2" type="ORF">PROAA_1310010</name>
</gene>
<dbReference type="Gene3D" id="1.25.40.20">
    <property type="entry name" value="Ankyrin repeat-containing domain"/>
    <property type="match status" value="1"/>
</dbReference>
<protein>
    <submittedName>
        <fullName evidence="2">Uncharacterized protein</fullName>
    </submittedName>
</protein>
<dbReference type="RefSeq" id="WP_186409856.1">
    <property type="nucleotide sequence ID" value="NZ_FLQY01000037.1"/>
</dbReference>
<accession>A0A1A8XKW9</accession>
<reference evidence="2 3" key="1">
    <citation type="submission" date="2016-06" db="EMBL/GenBank/DDBJ databases">
        <authorList>
            <person name="Kjaerup R.B."/>
            <person name="Dalgaard T.S."/>
            <person name="Juul-Madsen H.R."/>
        </authorList>
    </citation>
    <scope>NUCLEOTIDE SEQUENCE [LARGE SCALE GENOMIC DNA]</scope>
    <source>
        <strain evidence="2">2</strain>
    </source>
</reference>
<dbReference type="EMBL" id="FLQY01000037">
    <property type="protein sequence ID" value="SBT04593.1"/>
    <property type="molecule type" value="Genomic_DNA"/>
</dbReference>
<keyword evidence="3" id="KW-1185">Reference proteome</keyword>
<evidence type="ECO:0000256" key="1">
    <source>
        <dbReference type="SAM" id="MobiDB-lite"/>
    </source>
</evidence>
<dbReference type="Proteomes" id="UP000199600">
    <property type="component" value="Unassembled WGS sequence"/>
</dbReference>
<sequence>MAPELSQNLIQNLIEIGASGRFEDDEKMSLLFPAARSGSFMRLAPHFWYAVAASLDDTQLIACIKALTVLERLPNFSAGSVSPVIWLFRKLSERSHDDLTTVIDWVLTNTDNPYLPFGLHNLGAQSLEELHALSARDTEHSEARHTTEENRQREAKERKAADATHKLFGALRRHDEKAVVAMLTQGADIHASNEHGQTAFEYAQTLGLQHLLTPSQNE</sequence>
<dbReference type="AlphaFoldDB" id="A0A1A8XKW9"/>